<dbReference type="Pfam" id="PF05569">
    <property type="entry name" value="Peptidase_M56"/>
    <property type="match status" value="1"/>
</dbReference>
<feature type="transmembrane region" description="Helical" evidence="2">
    <location>
        <begin position="367"/>
        <end position="392"/>
    </location>
</feature>
<evidence type="ECO:0000259" key="3">
    <source>
        <dbReference type="Pfam" id="PF05569"/>
    </source>
</evidence>
<dbReference type="Gene3D" id="3.30.2010.10">
    <property type="entry name" value="Metalloproteases ('zincins'), catalytic domain"/>
    <property type="match status" value="1"/>
</dbReference>
<feature type="transmembrane region" description="Helical" evidence="2">
    <location>
        <begin position="48"/>
        <end position="72"/>
    </location>
</feature>
<dbReference type="InterPro" id="IPR008756">
    <property type="entry name" value="Peptidase_M56"/>
</dbReference>
<feature type="region of interest" description="Disordered" evidence="1">
    <location>
        <begin position="454"/>
        <end position="473"/>
    </location>
</feature>
<protein>
    <submittedName>
        <fullName evidence="4">M56 family metallopeptidase</fullName>
    </submittedName>
</protein>
<dbReference type="PANTHER" id="PTHR34978:SF3">
    <property type="entry name" value="SLR0241 PROTEIN"/>
    <property type="match status" value="1"/>
</dbReference>
<feature type="transmembrane region" description="Helical" evidence="2">
    <location>
        <begin position="20"/>
        <end position="41"/>
    </location>
</feature>
<dbReference type="CDD" id="cd07341">
    <property type="entry name" value="M56_BlaR1_MecR1_like"/>
    <property type="match status" value="1"/>
</dbReference>
<feature type="domain" description="Peptidase M56" evidence="3">
    <location>
        <begin position="152"/>
        <end position="305"/>
    </location>
</feature>
<evidence type="ECO:0000313" key="4">
    <source>
        <dbReference type="EMBL" id="MEL5995332.1"/>
    </source>
</evidence>
<comment type="caution">
    <text evidence="4">The sequence shown here is derived from an EMBL/GenBank/DDBJ whole genome shotgun (WGS) entry which is preliminary data.</text>
</comment>
<feature type="region of interest" description="Disordered" evidence="1">
    <location>
        <begin position="415"/>
        <end position="446"/>
    </location>
</feature>
<keyword evidence="2" id="KW-0812">Transmembrane</keyword>
<keyword evidence="2" id="KW-0472">Membrane</keyword>
<gene>
    <name evidence="4" type="ORF">AAFH49_14025</name>
</gene>
<dbReference type="Proteomes" id="UP001479606">
    <property type="component" value="Unassembled WGS sequence"/>
</dbReference>
<accession>A0ABU9LYX3</accession>
<feature type="transmembrane region" description="Helical" evidence="2">
    <location>
        <begin position="158"/>
        <end position="181"/>
    </location>
</feature>
<name>A0ABU9LYX3_9BACT</name>
<feature type="compositionally biased region" description="Pro residues" evidence="1">
    <location>
        <begin position="872"/>
        <end position="907"/>
    </location>
</feature>
<dbReference type="EMBL" id="JBCEVZ010000034">
    <property type="protein sequence ID" value="MEL5995332.1"/>
    <property type="molecule type" value="Genomic_DNA"/>
</dbReference>
<evidence type="ECO:0000256" key="2">
    <source>
        <dbReference type="SAM" id="Phobius"/>
    </source>
</evidence>
<feature type="region of interest" description="Disordered" evidence="1">
    <location>
        <begin position="861"/>
        <end position="913"/>
    </location>
</feature>
<proteinExistence type="predicted"/>
<feature type="compositionally biased region" description="Basic and acidic residues" evidence="1">
    <location>
        <begin position="737"/>
        <end position="791"/>
    </location>
</feature>
<keyword evidence="5" id="KW-1185">Reference proteome</keyword>
<feature type="compositionally biased region" description="Low complexity" evidence="1">
    <location>
        <begin position="425"/>
        <end position="437"/>
    </location>
</feature>
<dbReference type="PANTHER" id="PTHR34978">
    <property type="entry name" value="POSSIBLE SENSOR-TRANSDUCER PROTEIN BLAR"/>
    <property type="match status" value="1"/>
</dbReference>
<feature type="region of interest" description="Disordered" evidence="1">
    <location>
        <begin position="722"/>
        <end position="791"/>
    </location>
</feature>
<evidence type="ECO:0000256" key="1">
    <source>
        <dbReference type="SAM" id="MobiDB-lite"/>
    </source>
</evidence>
<evidence type="ECO:0000313" key="5">
    <source>
        <dbReference type="Proteomes" id="UP001479606"/>
    </source>
</evidence>
<organism evidence="4 5">
    <name type="scientific">Hymenobacter segetis</name>
    <dbReference type="NCBI Taxonomy" id="2025509"/>
    <lineage>
        <taxon>Bacteria</taxon>
        <taxon>Pseudomonadati</taxon>
        <taxon>Bacteroidota</taxon>
        <taxon>Cytophagia</taxon>
        <taxon>Cytophagales</taxon>
        <taxon>Hymenobacteraceae</taxon>
        <taxon>Hymenobacter</taxon>
    </lineage>
</organism>
<feature type="compositionally biased region" description="Basic and acidic residues" evidence="1">
    <location>
        <begin position="454"/>
        <end position="470"/>
    </location>
</feature>
<keyword evidence="2" id="KW-1133">Transmembrane helix</keyword>
<reference evidence="4 5" key="1">
    <citation type="journal article" date="2018" name="Arch. Microbiol.">
        <title>Hymenobacter segetis sp. nov., isolated from soil.</title>
        <authorList>
            <person name="Ten L.N."/>
            <person name="Lim S.J."/>
            <person name="Kim B.O."/>
            <person name="Kang I.K."/>
            <person name="Jung H.Y."/>
        </authorList>
    </citation>
    <scope>NUCLEOTIDE SEQUENCE [LARGE SCALE GENOMIC DNA]</scope>
    <source>
        <strain evidence="4 5">S7-3-11</strain>
    </source>
</reference>
<dbReference type="RefSeq" id="WP_342299075.1">
    <property type="nucleotide sequence ID" value="NZ_JBCEVZ010000034.1"/>
</dbReference>
<sequence>MTTLEQFVSPALTRALGWTLLHSLWQGALVAAVLAGALLLLRRQRAEVRYAASAGALGVVVALAGITFGLYFNSSPAQGILLSPGTVKTQQVAPLKQVETPAAGASVAPKGTDKTVTVAANTTYSRQAAATAGSPVVQPATPSWLATGLRYFDKNLPLLVVAWLLGLLAMSLRMLGGLLYVQRLRNYRVRPLSAVWQERLAALAVRSGVKRPVALLESALVQVPLVVGHLRPVILLPLGTVAGLSPACLEAILAHELAHVLRRDYLVNLLQTVAEVLFFYHPAVWFMANCVRTERENCCDDTATALVGGDPLRLARALTALAEWSQSAVVPTAPRLALAAMNRPGALLMRVRRLVQRRPAAPTMAEGLMAGALVLGGLGLLGGSVALAGPLADNSHTAKPTAFYWQTGPIPPAKAAGVADTNKHATTTTTTNTTTATSPGQPTEVRREITVIKDEADRADEASQNDDGRPPRQQRRVIINGQEMGPMPFAGNPGTVVVTKDKKGRLTDLVVNGQRVESAIGKPKKSKGDKGQQVEIIQMAPSADMRAFAFRTDGGDMERHMERNMKRKVEAEKEFNRNFNRNFQFNFPDMSGPMDRAFRVVPDGSINRVYRFKTLKDGQDPETSRAAIDALRGAERGLRTAAATKGLSATQRKEINKELEKVRVQIKQAESNASSGRQLRMNGDQDPEMRVHQKLMLEHNQLMQENRQEMQERRQEIKERIRESQEELSDMEQNRNQTDRDRAMAERDRDRADYDRTQAEHDRRQADRDRAQADRDRARADRDRDRAERDRKLNEGLIDQLQKDGLIKDKDNFQLRLSPTSMAVNGKDQSAKVRDKYLKLYAEANGRSLSGNDVMVIRRNGRNDSSFNMGPGPRPPRPPRAPLAPLAAPPAPPMMDMPAPPAPPAPPRVDTEELRNELRKDGILGVTEKNLQFQLNNSGLTVNGKKQSDELAAKYRKLTGHAEDKKFNMTISTQE</sequence>
<dbReference type="InterPro" id="IPR052173">
    <property type="entry name" value="Beta-lactam_resp_regulator"/>
</dbReference>